<keyword evidence="2" id="KW-0732">Signal</keyword>
<reference evidence="4" key="1">
    <citation type="submission" date="2017-11" db="EMBL/GenBank/DDBJ databases">
        <title>The complete genome sequence of Sphingopyxis pomeranensis sp. nov. strain WS5A3p.</title>
        <authorList>
            <person name="Kaminski M.A."/>
        </authorList>
    </citation>
    <scope>NUCLEOTIDE SEQUENCE [LARGE SCALE GENOMIC DNA]</scope>
    <source>
        <strain evidence="4">WS5A3p</strain>
    </source>
</reference>
<dbReference type="EMBL" id="PHFW01000002">
    <property type="protein sequence ID" value="PQM28867.1"/>
    <property type="molecule type" value="Genomic_DNA"/>
</dbReference>
<feature type="chain" id="PRO_5015630636" evidence="2">
    <location>
        <begin position="21"/>
        <end position="408"/>
    </location>
</feature>
<evidence type="ECO:0000256" key="1">
    <source>
        <dbReference type="SAM" id="MobiDB-lite"/>
    </source>
</evidence>
<comment type="caution">
    <text evidence="3">The sequence shown here is derived from an EMBL/GenBank/DDBJ whole genome shotgun (WGS) entry which is preliminary data.</text>
</comment>
<proteinExistence type="predicted"/>
<keyword evidence="4" id="KW-1185">Reference proteome</keyword>
<feature type="signal peptide" evidence="2">
    <location>
        <begin position="1"/>
        <end position="20"/>
    </location>
</feature>
<dbReference type="RefSeq" id="WP_105999033.1">
    <property type="nucleotide sequence ID" value="NZ_CM009578.1"/>
</dbReference>
<dbReference type="AlphaFoldDB" id="A0A2S8B945"/>
<name>A0A2S8B945_9SPHN</name>
<dbReference type="OrthoDB" id="7581965at2"/>
<sequence length="408" mass="43865">MEKAILFLTAAALIAQPVAAREVVATSDTPEDIAQDAARDLKDSRFYNKPGASRAEYDADWQTCRLIARGSRTPAGSVPIYNPAIYNPAISPLAAGIGSGIGAAIGAAIVEGQMRRANRRNCLLIKGWRLVELPAAQAAKVAALSDAERQDYFETMVGAQTVEGDVTQMTSFTPVADDRLNMSGPLAGPPSLFLGKKVDPKTPLALAENEGGLVMAFRRNDAGSAGRSGRVQIRRFDRENGDLFYQPRDWKKKGDHTTYASEFVSRDKKAAYELQVAKLTPGWYVLQTDAVGKILPNTTNCFGAPAFEVKAGEYAYLADATPFLDAELAAGGRHSGMGYARHFDDAKAAMMIFQPDAAARMAEARIENRATYSCAGQVMTRMDFPGVTDSVPAPVDEDTSGAAELREP</sequence>
<evidence type="ECO:0000256" key="2">
    <source>
        <dbReference type="SAM" id="SignalP"/>
    </source>
</evidence>
<protein>
    <submittedName>
        <fullName evidence="3">Uncharacterized protein</fullName>
    </submittedName>
</protein>
<feature type="region of interest" description="Disordered" evidence="1">
    <location>
        <begin position="386"/>
        <end position="408"/>
    </location>
</feature>
<accession>A0A2S8B945</accession>
<organism evidence="3 4">
    <name type="scientific">Sphingopyxis lindanitolerans</name>
    <dbReference type="NCBI Taxonomy" id="2054227"/>
    <lineage>
        <taxon>Bacteria</taxon>
        <taxon>Pseudomonadati</taxon>
        <taxon>Pseudomonadota</taxon>
        <taxon>Alphaproteobacteria</taxon>
        <taxon>Sphingomonadales</taxon>
        <taxon>Sphingomonadaceae</taxon>
        <taxon>Sphingopyxis</taxon>
    </lineage>
</organism>
<evidence type="ECO:0000313" key="4">
    <source>
        <dbReference type="Proteomes" id="UP000238954"/>
    </source>
</evidence>
<evidence type="ECO:0000313" key="3">
    <source>
        <dbReference type="EMBL" id="PQM28867.1"/>
    </source>
</evidence>
<gene>
    <name evidence="3" type="ORF">CVO77_10645</name>
</gene>
<dbReference type="Proteomes" id="UP000238954">
    <property type="component" value="Chromosome"/>
</dbReference>